<dbReference type="AlphaFoldDB" id="A0A811ZRA0"/>
<proteinExistence type="predicted"/>
<keyword evidence="2" id="KW-1185">Reference proteome</keyword>
<evidence type="ECO:0000313" key="1">
    <source>
        <dbReference type="EMBL" id="CAD7691442.1"/>
    </source>
</evidence>
<organism evidence="1 2">
    <name type="scientific">Nyctereutes procyonoides</name>
    <name type="common">Raccoon dog</name>
    <name type="synonym">Canis procyonoides</name>
    <dbReference type="NCBI Taxonomy" id="34880"/>
    <lineage>
        <taxon>Eukaryota</taxon>
        <taxon>Metazoa</taxon>
        <taxon>Chordata</taxon>
        <taxon>Craniata</taxon>
        <taxon>Vertebrata</taxon>
        <taxon>Euteleostomi</taxon>
        <taxon>Mammalia</taxon>
        <taxon>Eutheria</taxon>
        <taxon>Laurasiatheria</taxon>
        <taxon>Carnivora</taxon>
        <taxon>Caniformia</taxon>
        <taxon>Canidae</taxon>
        <taxon>Nyctereutes</taxon>
    </lineage>
</organism>
<dbReference type="Gene3D" id="2.60.40.10">
    <property type="entry name" value="Immunoglobulins"/>
    <property type="match status" value="1"/>
</dbReference>
<reference evidence="1" key="1">
    <citation type="submission" date="2020-12" db="EMBL/GenBank/DDBJ databases">
        <authorList>
            <consortium name="Molecular Ecology Group"/>
        </authorList>
    </citation>
    <scope>NUCLEOTIDE SEQUENCE</scope>
    <source>
        <strain evidence="1">TBG_1078</strain>
    </source>
</reference>
<sequence>MAVADKGARVHCACKVGFVVNSTEQNRTTDTPCTGFSALCFGSCRTEIIQPSNLAAMIGTDVQFQCQYNILDGNYEFVLTYINHTSQGIMESEHYQLSVNRESSSSTLTIKYVQPRDKAICYYAVRHHDTYYHTEQKL</sequence>
<name>A0A811ZRA0_NYCPR</name>
<protein>
    <submittedName>
        <fullName evidence="1">(raccoon dog) hypothetical protein</fullName>
    </submittedName>
</protein>
<evidence type="ECO:0000313" key="2">
    <source>
        <dbReference type="Proteomes" id="UP000645828"/>
    </source>
</evidence>
<gene>
    <name evidence="1" type="ORF">NYPRO_LOCUS24236</name>
</gene>
<dbReference type="InterPro" id="IPR013783">
    <property type="entry name" value="Ig-like_fold"/>
</dbReference>
<accession>A0A811ZRA0</accession>
<dbReference type="SUPFAM" id="SSF48726">
    <property type="entry name" value="Immunoglobulin"/>
    <property type="match status" value="1"/>
</dbReference>
<dbReference type="Proteomes" id="UP000645828">
    <property type="component" value="Unassembled WGS sequence"/>
</dbReference>
<dbReference type="EMBL" id="CAJHUB010000774">
    <property type="protein sequence ID" value="CAD7691442.1"/>
    <property type="molecule type" value="Genomic_DNA"/>
</dbReference>
<dbReference type="InterPro" id="IPR036179">
    <property type="entry name" value="Ig-like_dom_sf"/>
</dbReference>
<comment type="caution">
    <text evidence="1">The sequence shown here is derived from an EMBL/GenBank/DDBJ whole genome shotgun (WGS) entry which is preliminary data.</text>
</comment>